<dbReference type="HAMAP" id="MF_00048">
    <property type="entry name" value="UPF0102"/>
    <property type="match status" value="1"/>
</dbReference>
<proteinExistence type="inferred from homology"/>
<dbReference type="Gene3D" id="3.40.1350.10">
    <property type="match status" value="1"/>
</dbReference>
<dbReference type="InterPro" id="IPR003509">
    <property type="entry name" value="UPF0102_YraN-like"/>
</dbReference>
<organism evidence="3 4">
    <name type="scientific">Dyella tabacisoli</name>
    <dbReference type="NCBI Taxonomy" id="2282381"/>
    <lineage>
        <taxon>Bacteria</taxon>
        <taxon>Pseudomonadati</taxon>
        <taxon>Pseudomonadota</taxon>
        <taxon>Gammaproteobacteria</taxon>
        <taxon>Lysobacterales</taxon>
        <taxon>Rhodanobacteraceae</taxon>
        <taxon>Dyella</taxon>
    </lineage>
</organism>
<dbReference type="NCBIfam" id="TIGR00252">
    <property type="entry name" value="YraN family protein"/>
    <property type="match status" value="1"/>
</dbReference>
<sequence length="118" mass="13538">MRLAGAVFEQRACVELERAGLKLLARNYTTRHGELDLVMCEGNTVVFVEVRYRQRASHGDAAASVTRTKQDKLIRAAQWWLAAHARYAQHACRFDVVSYDGPADHARMVWWRNAFEAF</sequence>
<dbReference type="RefSeq" id="WP_114844333.1">
    <property type="nucleotide sequence ID" value="NZ_JBHSPE010000001.1"/>
</dbReference>
<accession>A0A369USY3</accession>
<dbReference type="InterPro" id="IPR011335">
    <property type="entry name" value="Restrct_endonuc-II-like"/>
</dbReference>
<dbReference type="NCBIfam" id="NF009150">
    <property type="entry name" value="PRK12497.1-3"/>
    <property type="match status" value="1"/>
</dbReference>
<dbReference type="OrthoDB" id="9794876at2"/>
<dbReference type="EMBL" id="QQAH01000003">
    <property type="protein sequence ID" value="RDD82818.1"/>
    <property type="molecule type" value="Genomic_DNA"/>
</dbReference>
<dbReference type="AlphaFoldDB" id="A0A369USY3"/>
<name>A0A369USY3_9GAMM</name>
<evidence type="ECO:0000313" key="4">
    <source>
        <dbReference type="Proteomes" id="UP000253782"/>
    </source>
</evidence>
<dbReference type="GO" id="GO:0003676">
    <property type="term" value="F:nucleic acid binding"/>
    <property type="evidence" value="ECO:0007669"/>
    <property type="project" value="InterPro"/>
</dbReference>
<evidence type="ECO:0000313" key="3">
    <source>
        <dbReference type="EMBL" id="RDD82818.1"/>
    </source>
</evidence>
<comment type="caution">
    <text evidence="3">The sequence shown here is derived from an EMBL/GenBank/DDBJ whole genome shotgun (WGS) entry which is preliminary data.</text>
</comment>
<comment type="similarity">
    <text evidence="1 2">Belongs to the UPF0102 family.</text>
</comment>
<dbReference type="SUPFAM" id="SSF52980">
    <property type="entry name" value="Restriction endonuclease-like"/>
    <property type="match status" value="1"/>
</dbReference>
<protein>
    <recommendedName>
        <fullName evidence="2">UPF0102 protein DVJ77_04690</fullName>
    </recommendedName>
</protein>
<reference evidence="3 4" key="1">
    <citation type="submission" date="2018-07" db="EMBL/GenBank/DDBJ databases">
        <title>Dyella tabacisoli L4-6T, whole genome shotgun sequence.</title>
        <authorList>
            <person name="Zhou X.-K."/>
            <person name="Li W.-J."/>
            <person name="Duan Y.-Q."/>
        </authorList>
    </citation>
    <scope>NUCLEOTIDE SEQUENCE [LARGE SCALE GENOMIC DNA]</scope>
    <source>
        <strain evidence="3 4">L4-6</strain>
    </source>
</reference>
<dbReference type="Proteomes" id="UP000253782">
    <property type="component" value="Unassembled WGS sequence"/>
</dbReference>
<dbReference type="Pfam" id="PF02021">
    <property type="entry name" value="UPF0102"/>
    <property type="match status" value="1"/>
</dbReference>
<evidence type="ECO:0000256" key="1">
    <source>
        <dbReference type="ARBA" id="ARBA00006738"/>
    </source>
</evidence>
<gene>
    <name evidence="3" type="ORF">DVJ77_04690</name>
</gene>
<dbReference type="InterPro" id="IPR011856">
    <property type="entry name" value="tRNA_endonuc-like_dom_sf"/>
</dbReference>
<evidence type="ECO:0000256" key="2">
    <source>
        <dbReference type="HAMAP-Rule" id="MF_00048"/>
    </source>
</evidence>
<keyword evidence="4" id="KW-1185">Reference proteome</keyword>
<dbReference type="PANTHER" id="PTHR34039:SF1">
    <property type="entry name" value="UPF0102 PROTEIN YRAN"/>
    <property type="match status" value="1"/>
</dbReference>
<dbReference type="PANTHER" id="PTHR34039">
    <property type="entry name" value="UPF0102 PROTEIN YRAN"/>
    <property type="match status" value="1"/>
</dbReference>